<keyword evidence="1" id="KW-0472">Membrane</keyword>
<proteinExistence type="predicted"/>
<evidence type="ECO:0000313" key="3">
    <source>
        <dbReference type="Proteomes" id="UP000290289"/>
    </source>
</evidence>
<reference evidence="2 3" key="1">
    <citation type="submission" date="2018-10" db="EMBL/GenBank/DDBJ databases">
        <title>A high-quality apple genome assembly.</title>
        <authorList>
            <person name="Hu J."/>
        </authorList>
    </citation>
    <scope>NUCLEOTIDE SEQUENCE [LARGE SCALE GENOMIC DNA]</scope>
    <source>
        <strain evidence="3">cv. HFTH1</strain>
        <tissue evidence="2">Young leaf</tissue>
    </source>
</reference>
<accession>A0A498IB58</accession>
<sequence length="208" mass="23545">MTDSTAALISSNPEQGTEARFHEAKNQVLIALPSVVTNLYFHLTRLISIMFAGHLDELKLAGATLANVWATTTGWLKWSSRNLVRLGQLNPNYSNIYIQQDQQIAKYAALYIKYFIPGLFPCAILQNILRFMQTQSVVLPLLVHWTALRYKGGPLAASISIWISMLMLVVYVMRTKKFERTWGGFSSESFRCVLTNLRLALPSSLMVW</sequence>
<protein>
    <submittedName>
        <fullName evidence="2">Uncharacterized protein</fullName>
    </submittedName>
</protein>
<keyword evidence="1" id="KW-1133">Transmembrane helix</keyword>
<feature type="transmembrane region" description="Helical" evidence="1">
    <location>
        <begin position="152"/>
        <end position="173"/>
    </location>
</feature>
<dbReference type="AlphaFoldDB" id="A0A498IB58"/>
<name>A0A498IB58_MALDO</name>
<dbReference type="PANTHER" id="PTHR11206">
    <property type="entry name" value="MULTIDRUG RESISTANCE PROTEIN"/>
    <property type="match status" value="1"/>
</dbReference>
<evidence type="ECO:0000256" key="1">
    <source>
        <dbReference type="SAM" id="Phobius"/>
    </source>
</evidence>
<keyword evidence="3" id="KW-1185">Reference proteome</keyword>
<keyword evidence="1" id="KW-0812">Transmembrane</keyword>
<dbReference type="Proteomes" id="UP000290289">
    <property type="component" value="Chromosome 12"/>
</dbReference>
<feature type="transmembrane region" description="Helical" evidence="1">
    <location>
        <begin position="114"/>
        <end position="132"/>
    </location>
</feature>
<comment type="caution">
    <text evidence="2">The sequence shown here is derived from an EMBL/GenBank/DDBJ whole genome shotgun (WGS) entry which is preliminary data.</text>
</comment>
<dbReference type="EMBL" id="RDQH01000338">
    <property type="protein sequence ID" value="RXH80998.1"/>
    <property type="molecule type" value="Genomic_DNA"/>
</dbReference>
<evidence type="ECO:0000313" key="2">
    <source>
        <dbReference type="EMBL" id="RXH80998.1"/>
    </source>
</evidence>
<gene>
    <name evidence="2" type="ORF">DVH24_004912</name>
</gene>
<organism evidence="2 3">
    <name type="scientific">Malus domestica</name>
    <name type="common">Apple</name>
    <name type="synonym">Pyrus malus</name>
    <dbReference type="NCBI Taxonomy" id="3750"/>
    <lineage>
        <taxon>Eukaryota</taxon>
        <taxon>Viridiplantae</taxon>
        <taxon>Streptophyta</taxon>
        <taxon>Embryophyta</taxon>
        <taxon>Tracheophyta</taxon>
        <taxon>Spermatophyta</taxon>
        <taxon>Magnoliopsida</taxon>
        <taxon>eudicotyledons</taxon>
        <taxon>Gunneridae</taxon>
        <taxon>Pentapetalae</taxon>
        <taxon>rosids</taxon>
        <taxon>fabids</taxon>
        <taxon>Rosales</taxon>
        <taxon>Rosaceae</taxon>
        <taxon>Amygdaloideae</taxon>
        <taxon>Maleae</taxon>
        <taxon>Malus</taxon>
    </lineage>
</organism>